<keyword evidence="1" id="KW-1133">Transmembrane helix</keyword>
<proteinExistence type="predicted"/>
<dbReference type="RefSeq" id="WP_103287275.1">
    <property type="nucleotide sequence ID" value="NZ_LT981265.1"/>
</dbReference>
<dbReference type="EMBL" id="LT981265">
    <property type="protein sequence ID" value="SPC33959.1"/>
    <property type="molecule type" value="Genomic_DNA"/>
</dbReference>
<accession>A0A2K5AQT1</accession>
<dbReference type="AlphaFoldDB" id="A0A2K5AQT1"/>
<dbReference type="KEGG" id="ncv:NCAV_0778"/>
<evidence type="ECO:0000313" key="3">
    <source>
        <dbReference type="Proteomes" id="UP000236248"/>
    </source>
</evidence>
<name>A0A2K5AQT1_9ARCH</name>
<evidence type="ECO:0000313" key="2">
    <source>
        <dbReference type="EMBL" id="SPC33959.1"/>
    </source>
</evidence>
<keyword evidence="1" id="KW-0812">Transmembrane</keyword>
<keyword evidence="3" id="KW-1185">Reference proteome</keyword>
<dbReference type="GeneID" id="41594840"/>
<protein>
    <submittedName>
        <fullName evidence="2">Uncharacterized protein</fullName>
    </submittedName>
</protein>
<reference evidence="3" key="1">
    <citation type="submission" date="2018-01" db="EMBL/GenBank/DDBJ databases">
        <authorList>
            <person name="Kerou L M."/>
        </authorList>
    </citation>
    <scope>NUCLEOTIDE SEQUENCE [LARGE SCALE GENOMIC DNA]</scope>
    <source>
        <strain evidence="3">SCU2</strain>
    </source>
</reference>
<gene>
    <name evidence="2" type="ORF">NCAV_0778</name>
</gene>
<sequence length="170" mass="19663">MSKTRSRIGKGISPKMAALIILVGVVAAIVVVSLLIYAERSRQENYVIAIQRLNAEAKQITEHYNNEYALWEKGLIDDANMIDIIDSVMMNQQRIIDTMKSLNVPDIYKEAHEYNVKSLEYEYKSNEHFKNYLASKDEEELKKSNELFQLSFEYEMKALSLYRGNGLFLP</sequence>
<feature type="transmembrane region" description="Helical" evidence="1">
    <location>
        <begin position="16"/>
        <end position="38"/>
    </location>
</feature>
<dbReference type="Proteomes" id="UP000236248">
    <property type="component" value="Chromosome NCAV"/>
</dbReference>
<organism evidence="2 3">
    <name type="scientific">Candidatus Nitrosocaldus cavascurensis</name>
    <dbReference type="NCBI Taxonomy" id="2058097"/>
    <lineage>
        <taxon>Archaea</taxon>
        <taxon>Nitrososphaerota</taxon>
        <taxon>Nitrososphaeria</taxon>
        <taxon>Candidatus Nitrosocaldales</taxon>
        <taxon>Candidatus Nitrosocaldaceae</taxon>
        <taxon>Candidatus Nitrosocaldus</taxon>
    </lineage>
</organism>
<keyword evidence="1" id="KW-0472">Membrane</keyword>
<evidence type="ECO:0000256" key="1">
    <source>
        <dbReference type="SAM" id="Phobius"/>
    </source>
</evidence>